<dbReference type="EMBL" id="BAAATE010000053">
    <property type="protein sequence ID" value="GAA2698868.1"/>
    <property type="molecule type" value="Genomic_DNA"/>
</dbReference>
<gene>
    <name evidence="2" type="ORF">GCM10010412_094950</name>
</gene>
<comment type="caution">
    <text evidence="2">The sequence shown here is derived from an EMBL/GenBank/DDBJ whole genome shotgun (WGS) entry which is preliminary data.</text>
</comment>
<dbReference type="RefSeq" id="WP_346157052.1">
    <property type="nucleotide sequence ID" value="NZ_BAAATE010000053.1"/>
</dbReference>
<keyword evidence="3" id="KW-1185">Reference proteome</keyword>
<proteinExistence type="predicted"/>
<name>A0ABP6FTH4_9ACTN</name>
<evidence type="ECO:0000256" key="1">
    <source>
        <dbReference type="SAM" id="MobiDB-lite"/>
    </source>
</evidence>
<organism evidence="2 3">
    <name type="scientific">Nonomuraea recticatena</name>
    <dbReference type="NCBI Taxonomy" id="46178"/>
    <lineage>
        <taxon>Bacteria</taxon>
        <taxon>Bacillati</taxon>
        <taxon>Actinomycetota</taxon>
        <taxon>Actinomycetes</taxon>
        <taxon>Streptosporangiales</taxon>
        <taxon>Streptosporangiaceae</taxon>
        <taxon>Nonomuraea</taxon>
    </lineage>
</organism>
<dbReference type="Proteomes" id="UP001501666">
    <property type="component" value="Unassembled WGS sequence"/>
</dbReference>
<accession>A0ABP6FTH4</accession>
<sequence length="68" mass="7514">MRLRSRLHRLDRHLYASVAQARLPGFERAEIDPEPSGLANGPGVSGFTDQKSSATSSVLLALSHRWKD</sequence>
<evidence type="ECO:0000313" key="3">
    <source>
        <dbReference type="Proteomes" id="UP001501666"/>
    </source>
</evidence>
<feature type="region of interest" description="Disordered" evidence="1">
    <location>
        <begin position="29"/>
        <end position="55"/>
    </location>
</feature>
<reference evidence="3" key="1">
    <citation type="journal article" date="2019" name="Int. J. Syst. Evol. Microbiol.">
        <title>The Global Catalogue of Microorganisms (GCM) 10K type strain sequencing project: providing services to taxonomists for standard genome sequencing and annotation.</title>
        <authorList>
            <consortium name="The Broad Institute Genomics Platform"/>
            <consortium name="The Broad Institute Genome Sequencing Center for Infectious Disease"/>
            <person name="Wu L."/>
            <person name="Ma J."/>
        </authorList>
    </citation>
    <scope>NUCLEOTIDE SEQUENCE [LARGE SCALE GENOMIC DNA]</scope>
    <source>
        <strain evidence="3">JCM 6835</strain>
    </source>
</reference>
<evidence type="ECO:0000313" key="2">
    <source>
        <dbReference type="EMBL" id="GAA2698868.1"/>
    </source>
</evidence>
<protein>
    <submittedName>
        <fullName evidence="2">Uncharacterized protein</fullName>
    </submittedName>
</protein>